<dbReference type="PROSITE" id="PS00135">
    <property type="entry name" value="TRYPSIN_SER"/>
    <property type="match status" value="1"/>
</dbReference>
<dbReference type="InterPro" id="IPR051487">
    <property type="entry name" value="Ser/Thr_Proteases_Immune/Dev"/>
</dbReference>
<keyword evidence="3" id="KW-0645">Protease</keyword>
<feature type="region of interest" description="Disordered" evidence="4">
    <location>
        <begin position="1"/>
        <end position="26"/>
    </location>
</feature>
<dbReference type="OrthoDB" id="6755574at2759"/>
<dbReference type="PROSITE" id="PS00134">
    <property type="entry name" value="TRYPSIN_HIS"/>
    <property type="match status" value="1"/>
</dbReference>
<dbReference type="InterPro" id="IPR043504">
    <property type="entry name" value="Peptidase_S1_PA_chymotrypsin"/>
</dbReference>
<name>A0A814L3A5_9BILA</name>
<dbReference type="EMBL" id="CAJNOC010005699">
    <property type="protein sequence ID" value="CAF1059400.1"/>
    <property type="molecule type" value="Genomic_DNA"/>
</dbReference>
<protein>
    <recommendedName>
        <fullName evidence="5">Peptidase S1 domain-containing protein</fullName>
    </recommendedName>
</protein>
<reference evidence="6" key="1">
    <citation type="submission" date="2021-02" db="EMBL/GenBank/DDBJ databases">
        <authorList>
            <person name="Nowell W R."/>
        </authorList>
    </citation>
    <scope>NUCLEOTIDE SEQUENCE</scope>
    <source>
        <strain evidence="6">Ploen Becks lab</strain>
    </source>
</reference>
<evidence type="ECO:0000313" key="7">
    <source>
        <dbReference type="Proteomes" id="UP000663879"/>
    </source>
</evidence>
<keyword evidence="1" id="KW-1015">Disulfide bond</keyword>
<evidence type="ECO:0000259" key="5">
    <source>
        <dbReference type="PROSITE" id="PS50240"/>
    </source>
</evidence>
<evidence type="ECO:0000256" key="2">
    <source>
        <dbReference type="ARBA" id="ARBA00024195"/>
    </source>
</evidence>
<evidence type="ECO:0000256" key="1">
    <source>
        <dbReference type="ARBA" id="ARBA00023157"/>
    </source>
</evidence>
<dbReference type="CDD" id="cd00190">
    <property type="entry name" value="Tryp_SPc"/>
    <property type="match status" value="1"/>
</dbReference>
<dbReference type="InterPro" id="IPR001254">
    <property type="entry name" value="Trypsin_dom"/>
</dbReference>
<keyword evidence="7" id="KW-1185">Reference proteome</keyword>
<dbReference type="SUPFAM" id="SSF50494">
    <property type="entry name" value="Trypsin-like serine proteases"/>
    <property type="match status" value="1"/>
</dbReference>
<evidence type="ECO:0000313" key="6">
    <source>
        <dbReference type="EMBL" id="CAF1059400.1"/>
    </source>
</evidence>
<dbReference type="Gene3D" id="2.40.10.10">
    <property type="entry name" value="Trypsin-like serine proteases"/>
    <property type="match status" value="1"/>
</dbReference>
<dbReference type="Pfam" id="PF00089">
    <property type="entry name" value="Trypsin"/>
    <property type="match status" value="1"/>
</dbReference>
<gene>
    <name evidence="6" type="ORF">OXX778_LOCUS19209</name>
</gene>
<dbReference type="InterPro" id="IPR018114">
    <property type="entry name" value="TRYPSIN_HIS"/>
</dbReference>
<keyword evidence="3" id="KW-0378">Hydrolase</keyword>
<dbReference type="SMART" id="SM00020">
    <property type="entry name" value="Tryp_SPc"/>
    <property type="match status" value="1"/>
</dbReference>
<organism evidence="6 7">
    <name type="scientific">Brachionus calyciflorus</name>
    <dbReference type="NCBI Taxonomy" id="104777"/>
    <lineage>
        <taxon>Eukaryota</taxon>
        <taxon>Metazoa</taxon>
        <taxon>Spiralia</taxon>
        <taxon>Gnathifera</taxon>
        <taxon>Rotifera</taxon>
        <taxon>Eurotatoria</taxon>
        <taxon>Monogononta</taxon>
        <taxon>Pseudotrocha</taxon>
        <taxon>Ploima</taxon>
        <taxon>Brachionidae</taxon>
        <taxon>Brachionus</taxon>
    </lineage>
</organism>
<dbReference type="InterPro" id="IPR033116">
    <property type="entry name" value="TRYPSIN_SER"/>
</dbReference>
<proteinExistence type="inferred from homology"/>
<sequence length="279" mass="31249">MILNKSLGKKKNVEKQNGKKHGTQNKIINGQLVKGDNHPWMVSLGFLGADSYFHLCGGSIISNKHILTAAHCVTDLGNNFNYREYYKKNGNFLVGIVGVKSLDKNKDVFSLFEYTNMMLITKITYNTNYTDVENPYDVAVLNINREFAFSNQVSKINLPLTVNHKIVFGAASQIAGWGVTEKKTVSIDLLHANVTIISGNKKLYSDENNYCVLDLTRRKANICFGDSGGPLVVYQKGIPYVYGVASYVYTKSDETCNNTSPSYFTMVPKNLEWIKKQLV</sequence>
<feature type="domain" description="Peptidase S1" evidence="5">
    <location>
        <begin position="27"/>
        <end position="279"/>
    </location>
</feature>
<comment type="caution">
    <text evidence="6">The sequence shown here is derived from an EMBL/GenBank/DDBJ whole genome shotgun (WGS) entry which is preliminary data.</text>
</comment>
<dbReference type="InterPro" id="IPR001314">
    <property type="entry name" value="Peptidase_S1A"/>
</dbReference>
<dbReference type="GO" id="GO:0006508">
    <property type="term" value="P:proteolysis"/>
    <property type="evidence" value="ECO:0007669"/>
    <property type="project" value="UniProtKB-KW"/>
</dbReference>
<dbReference type="PRINTS" id="PR00722">
    <property type="entry name" value="CHYMOTRYPSIN"/>
</dbReference>
<keyword evidence="3" id="KW-0720">Serine protease</keyword>
<dbReference type="InterPro" id="IPR009003">
    <property type="entry name" value="Peptidase_S1_PA"/>
</dbReference>
<dbReference type="PROSITE" id="PS50240">
    <property type="entry name" value="TRYPSIN_DOM"/>
    <property type="match status" value="1"/>
</dbReference>
<dbReference type="Proteomes" id="UP000663879">
    <property type="component" value="Unassembled WGS sequence"/>
</dbReference>
<evidence type="ECO:0000256" key="3">
    <source>
        <dbReference type="RuleBase" id="RU363034"/>
    </source>
</evidence>
<dbReference type="PANTHER" id="PTHR24256">
    <property type="entry name" value="TRYPTASE-RELATED"/>
    <property type="match status" value="1"/>
</dbReference>
<comment type="similarity">
    <text evidence="2">Belongs to the peptidase S1 family. CLIP subfamily.</text>
</comment>
<dbReference type="AlphaFoldDB" id="A0A814L3A5"/>
<accession>A0A814L3A5</accession>
<dbReference type="GO" id="GO:0004252">
    <property type="term" value="F:serine-type endopeptidase activity"/>
    <property type="evidence" value="ECO:0007669"/>
    <property type="project" value="InterPro"/>
</dbReference>
<evidence type="ECO:0000256" key="4">
    <source>
        <dbReference type="SAM" id="MobiDB-lite"/>
    </source>
</evidence>